<feature type="region of interest" description="Disordered" evidence="1">
    <location>
        <begin position="805"/>
        <end position="832"/>
    </location>
</feature>
<evidence type="ECO:0000313" key="3">
    <source>
        <dbReference type="Proteomes" id="UP000006906"/>
    </source>
</evidence>
<dbReference type="OrthoDB" id="563463at2759"/>
<dbReference type="KEGG" id="cre:CHLRE_01g035900v5"/>
<dbReference type="Gramene" id="PNW88587">
    <property type="protein sequence ID" value="PNW88587"/>
    <property type="gene ID" value="CHLRE_01g035900v5"/>
</dbReference>
<evidence type="ECO:0000256" key="1">
    <source>
        <dbReference type="SAM" id="MobiDB-lite"/>
    </source>
</evidence>
<proteinExistence type="predicted"/>
<dbReference type="EMBL" id="CM008962">
    <property type="protein sequence ID" value="PNW88587.1"/>
    <property type="molecule type" value="Genomic_DNA"/>
</dbReference>
<feature type="region of interest" description="Disordered" evidence="1">
    <location>
        <begin position="316"/>
        <end position="339"/>
    </location>
</feature>
<feature type="compositionally biased region" description="Low complexity" evidence="1">
    <location>
        <begin position="808"/>
        <end position="817"/>
    </location>
</feature>
<feature type="region of interest" description="Disordered" evidence="1">
    <location>
        <begin position="467"/>
        <end position="495"/>
    </location>
</feature>
<dbReference type="RefSeq" id="XP_042928634.1">
    <property type="nucleotide sequence ID" value="XM_043058720.1"/>
</dbReference>
<dbReference type="InParanoid" id="A0A2K3E779"/>
<sequence>MDVPSLELFGPDALAGCVSSLLQSYSCRRDPDEDSVQLLGMLLLQQLILEERVSVSIPAAARLPLLQLLPYTSASLSAAHVAALAGEAAAAAEGCGSGSGSAGASVGRAQQHAERSRRLFDCHERVMALVARLLCSGAAAVAAVSRCVLRTQVLRTHSRVAARACAALPADPEPLLNAINDACRLLLALAAVALTPRIQRDAGSSCCLIGPAAANADGGTASGDGGGISGGGCGCRGARKSTGVGGHKASMLLEELSESGFLEHAARLLLYSTQADGQLQRRRRGDTFVPVLRCLDAGLVAAYCWMDSVRQPAAGDGADTATTGIARQPSAAATAGRGSLRLPPPLPWGTCLRTLALSQVVATLAAAGFGGGARGVWGLPEDLATGLPVPGVRGAASTACDLRPQMQALLAEQQHTSASQELSGGGGGGGGDGGGVLPLLLWLSPVPFALLAQLLQADTLQPSDAVQQYRGSDGLGSDGGSAGGDGGGGTLGTTAHLPWPVSRRALTRVCLRVVDLAAASTEAAADDEACPLQQQPATPCTAGQPTVAEGAAAAAAAAAEAAAALAGPVAGSPALYQLRLPARQALHAATDALMSARWLLVDDGQVRHAAAAAAAAAAAGAGPEAAGPEAAGGASGCDGCPPLPRRYWQAAVQMLRMVPQSMAAVILPNGPRDAAEAAGDVSIDNLCNTLQQALSTTAGPDTEVLLHTAPASLAAALAAGLLPALEVVLRRTGDTEAAVRVAMSALAVAKCGGSSSGGSSGGGSCFCWQLLQRFMAFAPPRQTAALITSMGKRLSAAVGELHDHTGLQSQSQWQGSGQEEGDEQQAQETTGWGGSRCVAGASCLAHTVVELLPPLPLVARSTMPLVALAASEAEAAAAAAAAAAATVGGGGGSGHDCSSGGGVYGGGGLAGLLGWASLLAASSERDLYCTRGSPCPPASTAAAAGPCAAATPPTEEAQQLLRLRARRVRLLWSHALHRWLPALSRLTDPLYGLELYRELGSLLGWVTACNVALGTAEAAAAALGVGLGVGAGVGGSGSAGGGAAAANHTAAAAAASWRHFLTADVDCLGLLHNALSQLDACRAEGTECCDLALKTVIALNVTSLALPEEVDSRLRPDSLWLPHEVLSLFQYHTAGCTIVNGAVAGRPGGGGCGGCGGGGATHNVLAAFEALAMFVAEEETSGRRRGHFAWRDFAGGCAARAALSRDLLGSWEVLLPLSPREVADEGLALAAAELAACSAPAAAAAAAAGDQIVAEMSNSGGPAEPGAGSAPAAPVRARAPIAGGATAGLAAAECHAGGVASSDRRAAASATASATGATAGVTAAAGSAAPRLLDADVAAAASLLPACCADPLCEALDGDSELLQPPMWSYCPGCGGAVAYCSRACERAHAHACLQ</sequence>
<protein>
    <recommendedName>
        <fullName evidence="4">MYND-type domain-containing protein</fullName>
    </recommendedName>
</protein>
<gene>
    <name evidence="2" type="ORF">CHLRE_01g035900v5</name>
</gene>
<dbReference type="GeneID" id="66052096"/>
<dbReference type="PaxDb" id="3055-EDP09374"/>
<dbReference type="ExpressionAtlas" id="A0A2K3E779">
    <property type="expression patterns" value="baseline"/>
</dbReference>
<evidence type="ECO:0000313" key="2">
    <source>
        <dbReference type="EMBL" id="PNW88587.1"/>
    </source>
</evidence>
<name>A0A2K3E779_CHLRE</name>
<reference evidence="2 3" key="1">
    <citation type="journal article" date="2007" name="Science">
        <title>The Chlamydomonas genome reveals the evolution of key animal and plant functions.</title>
        <authorList>
            <person name="Merchant S.S."/>
            <person name="Prochnik S.E."/>
            <person name="Vallon O."/>
            <person name="Harris E.H."/>
            <person name="Karpowicz S.J."/>
            <person name="Witman G.B."/>
            <person name="Terry A."/>
            <person name="Salamov A."/>
            <person name="Fritz-Laylin L.K."/>
            <person name="Marechal-Drouard L."/>
            <person name="Marshall W.F."/>
            <person name="Qu L.H."/>
            <person name="Nelson D.R."/>
            <person name="Sanderfoot A.A."/>
            <person name="Spalding M.H."/>
            <person name="Kapitonov V.V."/>
            <person name="Ren Q."/>
            <person name="Ferris P."/>
            <person name="Lindquist E."/>
            <person name="Shapiro H."/>
            <person name="Lucas S.M."/>
            <person name="Grimwood J."/>
            <person name="Schmutz J."/>
            <person name="Cardol P."/>
            <person name="Cerutti H."/>
            <person name="Chanfreau G."/>
            <person name="Chen C.L."/>
            <person name="Cognat V."/>
            <person name="Croft M.T."/>
            <person name="Dent R."/>
            <person name="Dutcher S."/>
            <person name="Fernandez E."/>
            <person name="Fukuzawa H."/>
            <person name="Gonzalez-Ballester D."/>
            <person name="Gonzalez-Halphen D."/>
            <person name="Hallmann A."/>
            <person name="Hanikenne M."/>
            <person name="Hippler M."/>
            <person name="Inwood W."/>
            <person name="Jabbari K."/>
            <person name="Kalanon M."/>
            <person name="Kuras R."/>
            <person name="Lefebvre P.A."/>
            <person name="Lemaire S.D."/>
            <person name="Lobanov A.V."/>
            <person name="Lohr M."/>
            <person name="Manuell A."/>
            <person name="Meier I."/>
            <person name="Mets L."/>
            <person name="Mittag M."/>
            <person name="Mittelmeier T."/>
            <person name="Moroney J.V."/>
            <person name="Moseley J."/>
            <person name="Napoli C."/>
            <person name="Nedelcu A.M."/>
            <person name="Niyogi K."/>
            <person name="Novoselov S.V."/>
            <person name="Paulsen I.T."/>
            <person name="Pazour G."/>
            <person name="Purton S."/>
            <person name="Ral J.P."/>
            <person name="Riano-Pachon D.M."/>
            <person name="Riekhof W."/>
            <person name="Rymarquis L."/>
            <person name="Schroda M."/>
            <person name="Stern D."/>
            <person name="Umen J."/>
            <person name="Willows R."/>
            <person name="Wilson N."/>
            <person name="Zimmer S.L."/>
            <person name="Allmer J."/>
            <person name="Balk J."/>
            <person name="Bisova K."/>
            <person name="Chen C.J."/>
            <person name="Elias M."/>
            <person name="Gendler K."/>
            <person name="Hauser C."/>
            <person name="Lamb M.R."/>
            <person name="Ledford H."/>
            <person name="Long J.C."/>
            <person name="Minagawa J."/>
            <person name="Page M.D."/>
            <person name="Pan J."/>
            <person name="Pootakham W."/>
            <person name="Roje S."/>
            <person name="Rose A."/>
            <person name="Stahlberg E."/>
            <person name="Terauchi A.M."/>
            <person name="Yang P."/>
            <person name="Ball S."/>
            <person name="Bowler C."/>
            <person name="Dieckmann C.L."/>
            <person name="Gladyshev V.N."/>
            <person name="Green P."/>
            <person name="Jorgensen R."/>
            <person name="Mayfield S."/>
            <person name="Mueller-Roeber B."/>
            <person name="Rajamani S."/>
            <person name="Sayre R.T."/>
            <person name="Brokstein P."/>
            <person name="Dubchak I."/>
            <person name="Goodstein D."/>
            <person name="Hornick L."/>
            <person name="Huang Y.W."/>
            <person name="Jhaveri J."/>
            <person name="Luo Y."/>
            <person name="Martinez D."/>
            <person name="Ngau W.C."/>
            <person name="Otillar B."/>
            <person name="Poliakov A."/>
            <person name="Porter A."/>
            <person name="Szajkowski L."/>
            <person name="Werner G."/>
            <person name="Zhou K."/>
            <person name="Grigoriev I.V."/>
            <person name="Rokhsar D.S."/>
            <person name="Grossman A.R."/>
        </authorList>
    </citation>
    <scope>NUCLEOTIDE SEQUENCE [LARGE SCALE GENOMIC DNA]</scope>
    <source>
        <strain evidence="3">CC-503</strain>
    </source>
</reference>
<organism evidence="2 3">
    <name type="scientific">Chlamydomonas reinhardtii</name>
    <name type="common">Chlamydomonas smithii</name>
    <dbReference type="NCBI Taxonomy" id="3055"/>
    <lineage>
        <taxon>Eukaryota</taxon>
        <taxon>Viridiplantae</taxon>
        <taxon>Chlorophyta</taxon>
        <taxon>core chlorophytes</taxon>
        <taxon>Chlorophyceae</taxon>
        <taxon>CS clade</taxon>
        <taxon>Chlamydomonadales</taxon>
        <taxon>Chlamydomonadaceae</taxon>
        <taxon>Chlamydomonas</taxon>
    </lineage>
</organism>
<keyword evidence="3" id="KW-1185">Reference proteome</keyword>
<evidence type="ECO:0008006" key="4">
    <source>
        <dbReference type="Google" id="ProtNLM"/>
    </source>
</evidence>
<accession>A0A2K3E779</accession>
<feature type="compositionally biased region" description="Gly residues" evidence="1">
    <location>
        <begin position="473"/>
        <end position="491"/>
    </location>
</feature>
<dbReference type="Proteomes" id="UP000006906">
    <property type="component" value="Chromosome 1"/>
</dbReference>